<dbReference type="OrthoDB" id="1863475at2759"/>
<dbReference type="PANTHER" id="PTHR35751:SF3">
    <property type="entry name" value="OS06G0530200 PROTEIN"/>
    <property type="match status" value="1"/>
</dbReference>
<keyword evidence="3" id="KW-1185">Reference proteome</keyword>
<comment type="caution">
    <text evidence="2">The sequence shown here is derived from an EMBL/GenBank/DDBJ whole genome shotgun (WGS) entry which is preliminary data.</text>
</comment>
<feature type="region of interest" description="Disordered" evidence="1">
    <location>
        <begin position="1"/>
        <end position="68"/>
    </location>
</feature>
<proteinExistence type="predicted"/>
<dbReference type="AlphaFoldDB" id="A0A9J5XNP8"/>
<dbReference type="Proteomes" id="UP000824120">
    <property type="component" value="Chromosome 8"/>
</dbReference>
<evidence type="ECO:0000256" key="1">
    <source>
        <dbReference type="SAM" id="MobiDB-lite"/>
    </source>
</evidence>
<feature type="compositionally biased region" description="Polar residues" evidence="1">
    <location>
        <begin position="22"/>
        <end position="34"/>
    </location>
</feature>
<gene>
    <name evidence="2" type="ORF">H5410_039967</name>
</gene>
<dbReference type="PANTHER" id="PTHR35751">
    <property type="match status" value="1"/>
</dbReference>
<accession>A0A9J5XNP8</accession>
<organism evidence="2 3">
    <name type="scientific">Solanum commersonii</name>
    <name type="common">Commerson's wild potato</name>
    <name type="synonym">Commerson's nightshade</name>
    <dbReference type="NCBI Taxonomy" id="4109"/>
    <lineage>
        <taxon>Eukaryota</taxon>
        <taxon>Viridiplantae</taxon>
        <taxon>Streptophyta</taxon>
        <taxon>Embryophyta</taxon>
        <taxon>Tracheophyta</taxon>
        <taxon>Spermatophyta</taxon>
        <taxon>Magnoliopsida</taxon>
        <taxon>eudicotyledons</taxon>
        <taxon>Gunneridae</taxon>
        <taxon>Pentapetalae</taxon>
        <taxon>asterids</taxon>
        <taxon>lamiids</taxon>
        <taxon>Solanales</taxon>
        <taxon>Solanaceae</taxon>
        <taxon>Solanoideae</taxon>
        <taxon>Solaneae</taxon>
        <taxon>Solanum</taxon>
    </lineage>
</organism>
<protein>
    <submittedName>
        <fullName evidence="2">Uncharacterized protein</fullName>
    </submittedName>
</protein>
<evidence type="ECO:0000313" key="3">
    <source>
        <dbReference type="Proteomes" id="UP000824120"/>
    </source>
</evidence>
<evidence type="ECO:0000313" key="2">
    <source>
        <dbReference type="EMBL" id="KAG5589453.1"/>
    </source>
</evidence>
<sequence>MGGAQAMKRIPRIKFPQRHSKPSGTTSQNSQHQKTPAAEETPRTFFSRSPPSMSVAGKASDQPKRTPVTQEEIESILAVYITLGATLPQTMLTWDALCTVLPKYRELIDDSNFARIMNSQICRSASRATKSLFSSSSRAFSGGRAAAAAATVSLRGVVPSLASYGRTKSQNSCWISGILALPAAAYMLQEQEAHAAEVPYSCSSYESMCYILHLSL</sequence>
<dbReference type="EMBL" id="JACXVP010000008">
    <property type="protein sequence ID" value="KAG5589453.1"/>
    <property type="molecule type" value="Genomic_DNA"/>
</dbReference>
<name>A0A9J5XNP8_SOLCO</name>
<reference evidence="2 3" key="1">
    <citation type="submission" date="2020-09" db="EMBL/GenBank/DDBJ databases">
        <title>De no assembly of potato wild relative species, Solanum commersonii.</title>
        <authorList>
            <person name="Cho K."/>
        </authorList>
    </citation>
    <scope>NUCLEOTIDE SEQUENCE [LARGE SCALE GENOMIC DNA]</scope>
    <source>
        <strain evidence="2">LZ3.2</strain>
        <tissue evidence="2">Leaf</tissue>
    </source>
</reference>
<feature type="compositionally biased region" description="Basic residues" evidence="1">
    <location>
        <begin position="9"/>
        <end position="21"/>
    </location>
</feature>